<dbReference type="InterPro" id="IPR013656">
    <property type="entry name" value="PAS_4"/>
</dbReference>
<dbReference type="InterPro" id="IPR000700">
    <property type="entry name" value="PAS-assoc_C"/>
</dbReference>
<dbReference type="FunFam" id="3.30.565.10:FF:000006">
    <property type="entry name" value="Sensor histidine kinase WalK"/>
    <property type="match status" value="1"/>
</dbReference>
<evidence type="ECO:0000259" key="6">
    <source>
        <dbReference type="PROSITE" id="PS50109"/>
    </source>
</evidence>
<dbReference type="PROSITE" id="PS50109">
    <property type="entry name" value="HIS_KIN"/>
    <property type="match status" value="1"/>
</dbReference>
<dbReference type="Gene3D" id="3.30.450.20">
    <property type="entry name" value="PAS domain"/>
    <property type="match status" value="2"/>
</dbReference>
<gene>
    <name evidence="9" type="ORF">IX84_24485</name>
</gene>
<dbReference type="InterPro" id="IPR035965">
    <property type="entry name" value="PAS-like_dom_sf"/>
</dbReference>
<name>A0A098S0G6_9BACT</name>
<keyword evidence="5" id="KW-0418">Kinase</keyword>
<evidence type="ECO:0000313" key="10">
    <source>
        <dbReference type="Proteomes" id="UP000029736"/>
    </source>
</evidence>
<dbReference type="PANTHER" id="PTHR43304:SF1">
    <property type="entry name" value="PAC DOMAIN-CONTAINING PROTEIN"/>
    <property type="match status" value="1"/>
</dbReference>
<keyword evidence="10" id="KW-1185">Reference proteome</keyword>
<evidence type="ECO:0000256" key="2">
    <source>
        <dbReference type="ARBA" id="ARBA00012438"/>
    </source>
</evidence>
<evidence type="ECO:0000256" key="1">
    <source>
        <dbReference type="ARBA" id="ARBA00000085"/>
    </source>
</evidence>
<keyword evidence="4" id="KW-0808">Transferase</keyword>
<organism evidence="9 10">
    <name type="scientific">Phaeodactylibacter xiamenensis</name>
    <dbReference type="NCBI Taxonomy" id="1524460"/>
    <lineage>
        <taxon>Bacteria</taxon>
        <taxon>Pseudomonadati</taxon>
        <taxon>Bacteroidota</taxon>
        <taxon>Saprospiria</taxon>
        <taxon>Saprospirales</taxon>
        <taxon>Haliscomenobacteraceae</taxon>
        <taxon>Phaeodactylibacter</taxon>
    </lineage>
</organism>
<dbReference type="CDD" id="cd00130">
    <property type="entry name" value="PAS"/>
    <property type="match status" value="2"/>
</dbReference>
<dbReference type="PRINTS" id="PR00344">
    <property type="entry name" value="BCTRLSENSOR"/>
</dbReference>
<dbReference type="EMBL" id="JPOS01000083">
    <property type="protein sequence ID" value="KGE85799.1"/>
    <property type="molecule type" value="Genomic_DNA"/>
</dbReference>
<dbReference type="Gene3D" id="3.30.565.10">
    <property type="entry name" value="Histidine kinase-like ATPase, C-terminal domain"/>
    <property type="match status" value="1"/>
</dbReference>
<dbReference type="SUPFAM" id="SSF47384">
    <property type="entry name" value="Homodimeric domain of signal transducing histidine kinase"/>
    <property type="match status" value="1"/>
</dbReference>
<dbReference type="STRING" id="1524460.IX84_24485"/>
<dbReference type="CDD" id="cd00075">
    <property type="entry name" value="HATPase"/>
    <property type="match status" value="1"/>
</dbReference>
<dbReference type="InterPro" id="IPR005467">
    <property type="entry name" value="His_kinase_dom"/>
</dbReference>
<proteinExistence type="predicted"/>
<dbReference type="InterPro" id="IPR001610">
    <property type="entry name" value="PAC"/>
</dbReference>
<dbReference type="InterPro" id="IPR004358">
    <property type="entry name" value="Sig_transdc_His_kin-like_C"/>
</dbReference>
<dbReference type="NCBIfam" id="TIGR00229">
    <property type="entry name" value="sensory_box"/>
    <property type="match status" value="2"/>
</dbReference>
<dbReference type="Pfam" id="PF08448">
    <property type="entry name" value="PAS_4"/>
    <property type="match status" value="1"/>
</dbReference>
<dbReference type="SUPFAM" id="SSF55785">
    <property type="entry name" value="PYP-like sensor domain (PAS domain)"/>
    <property type="match status" value="2"/>
</dbReference>
<feature type="domain" description="Histidine kinase" evidence="6">
    <location>
        <begin position="282"/>
        <end position="496"/>
    </location>
</feature>
<dbReference type="GO" id="GO:0000155">
    <property type="term" value="F:phosphorelay sensor kinase activity"/>
    <property type="evidence" value="ECO:0007669"/>
    <property type="project" value="InterPro"/>
</dbReference>
<dbReference type="PROSITE" id="PS50112">
    <property type="entry name" value="PAS"/>
    <property type="match status" value="2"/>
</dbReference>
<dbReference type="SMART" id="SM00086">
    <property type="entry name" value="PAC"/>
    <property type="match status" value="1"/>
</dbReference>
<dbReference type="InterPro" id="IPR036890">
    <property type="entry name" value="HATPase_C_sf"/>
</dbReference>
<dbReference type="Proteomes" id="UP000029736">
    <property type="component" value="Unassembled WGS sequence"/>
</dbReference>
<evidence type="ECO:0000313" key="9">
    <source>
        <dbReference type="EMBL" id="KGE85799.1"/>
    </source>
</evidence>
<dbReference type="EC" id="2.7.13.3" evidence="2"/>
<dbReference type="InterPro" id="IPR003661">
    <property type="entry name" value="HisK_dim/P_dom"/>
</dbReference>
<evidence type="ECO:0000256" key="3">
    <source>
        <dbReference type="ARBA" id="ARBA00022553"/>
    </source>
</evidence>
<dbReference type="PANTHER" id="PTHR43304">
    <property type="entry name" value="PHYTOCHROME-LIKE PROTEIN CPH1"/>
    <property type="match status" value="1"/>
</dbReference>
<dbReference type="Pfam" id="PF00512">
    <property type="entry name" value="HisKA"/>
    <property type="match status" value="1"/>
</dbReference>
<feature type="domain" description="PAC" evidence="8">
    <location>
        <begin position="208"/>
        <end position="260"/>
    </location>
</feature>
<evidence type="ECO:0000256" key="4">
    <source>
        <dbReference type="ARBA" id="ARBA00022679"/>
    </source>
</evidence>
<feature type="domain" description="PAS" evidence="7">
    <location>
        <begin position="1"/>
        <end position="50"/>
    </location>
</feature>
<accession>A0A098S0G6</accession>
<dbReference type="RefSeq" id="WP_044226559.1">
    <property type="nucleotide sequence ID" value="NZ_JBKAGJ010000002.1"/>
</dbReference>
<dbReference type="Gene3D" id="1.10.287.130">
    <property type="match status" value="1"/>
</dbReference>
<dbReference type="PROSITE" id="PS50113">
    <property type="entry name" value="PAC"/>
    <property type="match status" value="1"/>
</dbReference>
<dbReference type="SMART" id="SM00388">
    <property type="entry name" value="HisKA"/>
    <property type="match status" value="1"/>
</dbReference>
<evidence type="ECO:0000259" key="7">
    <source>
        <dbReference type="PROSITE" id="PS50112"/>
    </source>
</evidence>
<dbReference type="Pfam" id="PF13426">
    <property type="entry name" value="PAS_9"/>
    <property type="match status" value="1"/>
</dbReference>
<dbReference type="InterPro" id="IPR036097">
    <property type="entry name" value="HisK_dim/P_sf"/>
</dbReference>
<protein>
    <recommendedName>
        <fullName evidence="2">histidine kinase</fullName>
        <ecNumber evidence="2">2.7.13.3</ecNumber>
    </recommendedName>
</protein>
<dbReference type="InterPro" id="IPR000014">
    <property type="entry name" value="PAS"/>
</dbReference>
<dbReference type="InterPro" id="IPR003594">
    <property type="entry name" value="HATPase_dom"/>
</dbReference>
<comment type="catalytic activity">
    <reaction evidence="1">
        <text>ATP + protein L-histidine = ADP + protein N-phospho-L-histidine.</text>
        <dbReference type="EC" id="2.7.13.3"/>
    </reaction>
</comment>
<keyword evidence="3" id="KW-0597">Phosphoprotein</keyword>
<evidence type="ECO:0000259" key="8">
    <source>
        <dbReference type="PROSITE" id="PS50113"/>
    </source>
</evidence>
<dbReference type="CDD" id="cd00082">
    <property type="entry name" value="HisKA"/>
    <property type="match status" value="1"/>
</dbReference>
<dbReference type="SUPFAM" id="SSF55874">
    <property type="entry name" value="ATPase domain of HSP90 chaperone/DNA topoisomerase II/histidine kinase"/>
    <property type="match status" value="1"/>
</dbReference>
<feature type="domain" description="PAS" evidence="7">
    <location>
        <begin position="155"/>
        <end position="205"/>
    </location>
</feature>
<sequence>MPLINILKRSSDLVASFDKRYRIIHWNNSIEEHTGISRAEALGKSIYDILPGLKEHLGSIIEKQVFEEKTEVEYLHDLKLQLINGVMLHASAAVFPYHYIGQTSASEITGGVLLLYPFEKSAPYPPKLSKLLLSIPYYSSEAIIITEASPLDVPKGPSIVYVNRAFTEMTGYEEYEVLGKTPRMLQGPKTDRTELDRIKKALKEKVAVQAELQNYHKDGSCYWVGINIVPVKNEAGWTTHFIGVQRDITDKIESRRNLEKTVEERTHRLRQAVEDLEAFAYSASHDLKQPLRSVTSHLGLLKRKAKGKIDAELLTYIDEAVDGARRMYGLLEGVLQYSRITAVEDEYEMVDLQQLFARKIKELQQAYPQQRVEVELPEQPLPVVEGYEVHLEQVVQNLLSNAVKYCDAAVAKIQIAAGTAEGKYCISITDNGPGIPEEDRRKIFNLFSRNHELVEGTGIGLAICKRILQRHGGTIAIAPYEKGKGATFTFTLPKPKAPVPQPSQAE</sequence>
<dbReference type="SMART" id="SM00387">
    <property type="entry name" value="HATPase_c"/>
    <property type="match status" value="1"/>
</dbReference>
<dbReference type="AlphaFoldDB" id="A0A098S0G6"/>
<comment type="caution">
    <text evidence="9">The sequence shown here is derived from an EMBL/GenBank/DDBJ whole genome shotgun (WGS) entry which is preliminary data.</text>
</comment>
<dbReference type="SMART" id="SM00091">
    <property type="entry name" value="PAS"/>
    <property type="match status" value="2"/>
</dbReference>
<reference evidence="9 10" key="1">
    <citation type="journal article" date="2014" name="Int. J. Syst. Evol. Microbiol.">
        <title>Phaeodactylibacter xiamenensis gen. nov., sp. nov., a member of the family Saprospiraceae isolated from the marine alga Phaeodactylum tricornutum.</title>
        <authorList>
            <person name="Chen Z.Jr."/>
            <person name="Lei X."/>
            <person name="Lai Q."/>
            <person name="Li Y."/>
            <person name="Zhang B."/>
            <person name="Zhang J."/>
            <person name="Zhang H."/>
            <person name="Yang L."/>
            <person name="Zheng W."/>
            <person name="Tian Y."/>
            <person name="Yu Z."/>
            <person name="Xu H.Jr."/>
            <person name="Zheng T."/>
        </authorList>
    </citation>
    <scope>NUCLEOTIDE SEQUENCE [LARGE SCALE GENOMIC DNA]</scope>
    <source>
        <strain evidence="9 10">KD52</strain>
    </source>
</reference>
<dbReference type="InterPro" id="IPR052162">
    <property type="entry name" value="Sensor_kinase/Photoreceptor"/>
</dbReference>
<evidence type="ECO:0000256" key="5">
    <source>
        <dbReference type="ARBA" id="ARBA00022777"/>
    </source>
</evidence>
<dbReference type="OrthoDB" id="9766459at2"/>
<dbReference type="Pfam" id="PF02518">
    <property type="entry name" value="HATPase_c"/>
    <property type="match status" value="1"/>
</dbReference>